<comment type="caution">
    <text evidence="1">The sequence shown here is derived from an EMBL/GenBank/DDBJ whole genome shotgun (WGS) entry which is preliminary data.</text>
</comment>
<reference evidence="1" key="1">
    <citation type="submission" date="2021-04" db="EMBL/GenBank/DDBJ databases">
        <title>Pseudaminobacter soli sp. nov., isolated from paddy soil contaminated by heavy metals.</title>
        <authorList>
            <person name="Zhang K."/>
        </authorList>
    </citation>
    <scope>NUCLEOTIDE SEQUENCE</scope>
    <source>
        <strain evidence="1">19-2017</strain>
    </source>
</reference>
<dbReference type="EMBL" id="JAGWCR010000011">
    <property type="protein sequence ID" value="MBS3651027.1"/>
    <property type="molecule type" value="Genomic_DNA"/>
</dbReference>
<name>A0A942E9P3_9HYPH</name>
<dbReference type="InterPro" id="IPR011051">
    <property type="entry name" value="RmlC_Cupin_sf"/>
</dbReference>
<evidence type="ECO:0000313" key="2">
    <source>
        <dbReference type="Proteomes" id="UP000680348"/>
    </source>
</evidence>
<dbReference type="Gene3D" id="2.60.120.10">
    <property type="entry name" value="Jelly Rolls"/>
    <property type="match status" value="1"/>
</dbReference>
<evidence type="ECO:0008006" key="3">
    <source>
        <dbReference type="Google" id="ProtNLM"/>
    </source>
</evidence>
<gene>
    <name evidence="1" type="ORF">KEU06_20665</name>
</gene>
<dbReference type="Proteomes" id="UP000680348">
    <property type="component" value="Unassembled WGS sequence"/>
</dbReference>
<dbReference type="InterPro" id="IPR014710">
    <property type="entry name" value="RmlC-like_jellyroll"/>
</dbReference>
<sequence length="96" mass="10963">MNIGYYSGIPKGFDSGPYFRGLAGNLCQSPHWGYVIRGRLLVRYPDREETIEAGEVFYSPAGHSVLHLEETEMIEISPERELESVMQVWRSNAKSR</sequence>
<protein>
    <recommendedName>
        <fullName evidence="3">Cupin domain-containing protein</fullName>
    </recommendedName>
</protein>
<proteinExistence type="predicted"/>
<accession>A0A942E9P3</accession>
<keyword evidence="2" id="KW-1185">Reference proteome</keyword>
<dbReference type="AlphaFoldDB" id="A0A942E9P3"/>
<dbReference type="RefSeq" id="WP_188256571.1">
    <property type="nucleotide sequence ID" value="NZ_JABVCF010000011.1"/>
</dbReference>
<dbReference type="SUPFAM" id="SSF51182">
    <property type="entry name" value="RmlC-like cupins"/>
    <property type="match status" value="1"/>
</dbReference>
<organism evidence="1 2">
    <name type="scientific">Pseudaminobacter soli</name>
    <name type="common">ex Zhang et al. 2022</name>
    <dbReference type="NCBI Taxonomy" id="2831468"/>
    <lineage>
        <taxon>Bacteria</taxon>
        <taxon>Pseudomonadati</taxon>
        <taxon>Pseudomonadota</taxon>
        <taxon>Alphaproteobacteria</taxon>
        <taxon>Hyphomicrobiales</taxon>
        <taxon>Phyllobacteriaceae</taxon>
        <taxon>Pseudaminobacter</taxon>
    </lineage>
</organism>
<evidence type="ECO:0000313" key="1">
    <source>
        <dbReference type="EMBL" id="MBS3651027.1"/>
    </source>
</evidence>